<dbReference type="PANTHER" id="PTHR31325">
    <property type="entry name" value="OS01G0798800 PROTEIN-RELATED"/>
    <property type="match status" value="1"/>
</dbReference>
<evidence type="ECO:0000313" key="3">
    <source>
        <dbReference type="EMBL" id="VAH85955.1"/>
    </source>
</evidence>
<keyword evidence="1" id="KW-0472">Membrane</keyword>
<feature type="transmembrane region" description="Helical" evidence="1">
    <location>
        <begin position="12"/>
        <end position="30"/>
    </location>
</feature>
<evidence type="ECO:0000256" key="1">
    <source>
        <dbReference type="SAM" id="Phobius"/>
    </source>
</evidence>
<feature type="transmembrane region" description="Helical" evidence="1">
    <location>
        <begin position="50"/>
        <end position="69"/>
    </location>
</feature>
<name>A0A9R1QYR8_TRITD</name>
<dbReference type="EMBL" id="LT934116">
    <property type="protein sequence ID" value="VAH85955.1"/>
    <property type="molecule type" value="Genomic_DNA"/>
</dbReference>
<protein>
    <recommendedName>
        <fullName evidence="2">DUF4220 domain-containing protein</fullName>
    </recommendedName>
</protein>
<feature type="transmembrane region" description="Helical" evidence="1">
    <location>
        <begin position="81"/>
        <end position="102"/>
    </location>
</feature>
<dbReference type="Gramene" id="TRITD3Bv1G273920.1">
    <property type="protein sequence ID" value="TRITD3Bv1G273920.1"/>
    <property type="gene ID" value="TRITD3Bv1G273920"/>
</dbReference>
<reference evidence="3 4" key="1">
    <citation type="submission" date="2017-09" db="EMBL/GenBank/DDBJ databases">
        <authorList>
            <consortium name="International Durum Wheat Genome Sequencing Consortium (IDWGSC)"/>
            <person name="Milanesi L."/>
        </authorList>
    </citation>
    <scope>NUCLEOTIDE SEQUENCE [LARGE SCALE GENOMIC DNA]</scope>
    <source>
        <strain evidence="4">cv. Svevo</strain>
    </source>
</reference>
<feature type="domain" description="DUF4220" evidence="2">
    <location>
        <begin position="50"/>
        <end position="263"/>
    </location>
</feature>
<keyword evidence="1" id="KW-1133">Transmembrane helix</keyword>
<keyword evidence="1" id="KW-0812">Transmembrane</keyword>
<evidence type="ECO:0000259" key="2">
    <source>
        <dbReference type="Pfam" id="PF13968"/>
    </source>
</evidence>
<accession>A0A9R1QYR8</accession>
<feature type="transmembrane region" description="Helical" evidence="1">
    <location>
        <begin position="136"/>
        <end position="153"/>
    </location>
</feature>
<sequence length="265" mass="30141">MGLHELWEVWEIKFLLLISLLLQVLLLIFTECRRFVKWPLLSTALNGALWLLYQMADSIALYVLGHMSLKTKAREQQQLMAFWASLLLVHLGGQDSITAYALADNELWLRHLFTLVVQAAGATYVLYKYVAGGSRALLAAAVLMFLVGVGKYLERIFALYFSGLENISKFLDRLEVPKKARNSEYRIPACLDNEESILQGAHDLLHLCMGQFADFKVWPSPFQIGAIMVYCDDTYPDTTPVGSKLLQLVGMQLSLMRDILYTKRR</sequence>
<organism evidence="3 4">
    <name type="scientific">Triticum turgidum subsp. durum</name>
    <name type="common">Durum wheat</name>
    <name type="synonym">Triticum durum</name>
    <dbReference type="NCBI Taxonomy" id="4567"/>
    <lineage>
        <taxon>Eukaryota</taxon>
        <taxon>Viridiplantae</taxon>
        <taxon>Streptophyta</taxon>
        <taxon>Embryophyta</taxon>
        <taxon>Tracheophyta</taxon>
        <taxon>Spermatophyta</taxon>
        <taxon>Magnoliopsida</taxon>
        <taxon>Liliopsida</taxon>
        <taxon>Poales</taxon>
        <taxon>Poaceae</taxon>
        <taxon>BOP clade</taxon>
        <taxon>Pooideae</taxon>
        <taxon>Triticodae</taxon>
        <taxon>Triticeae</taxon>
        <taxon>Triticinae</taxon>
        <taxon>Triticum</taxon>
    </lineage>
</organism>
<gene>
    <name evidence="3" type="ORF">TRITD_3Bv1G273920</name>
</gene>
<dbReference type="Proteomes" id="UP000324705">
    <property type="component" value="Chromosome 3B"/>
</dbReference>
<proteinExistence type="predicted"/>
<feature type="transmembrane region" description="Helical" evidence="1">
    <location>
        <begin position="108"/>
        <end position="127"/>
    </location>
</feature>
<dbReference type="AlphaFoldDB" id="A0A9R1QYR8"/>
<keyword evidence="4" id="KW-1185">Reference proteome</keyword>
<dbReference type="InterPro" id="IPR025315">
    <property type="entry name" value="DUF4220"/>
</dbReference>
<dbReference type="Pfam" id="PF13968">
    <property type="entry name" value="DUF4220"/>
    <property type="match status" value="1"/>
</dbReference>
<evidence type="ECO:0000313" key="4">
    <source>
        <dbReference type="Proteomes" id="UP000324705"/>
    </source>
</evidence>